<keyword evidence="1" id="KW-0812">Transmembrane</keyword>
<name>A0A6A5VKI3_9PLEO</name>
<accession>A0A6A5VKI3</accession>
<dbReference type="Proteomes" id="UP000800036">
    <property type="component" value="Unassembled WGS sequence"/>
</dbReference>
<feature type="non-terminal residue" evidence="2">
    <location>
        <position position="1"/>
    </location>
</feature>
<evidence type="ECO:0000256" key="1">
    <source>
        <dbReference type="SAM" id="Phobius"/>
    </source>
</evidence>
<organism evidence="2 3">
    <name type="scientific">Bimuria novae-zelandiae CBS 107.79</name>
    <dbReference type="NCBI Taxonomy" id="1447943"/>
    <lineage>
        <taxon>Eukaryota</taxon>
        <taxon>Fungi</taxon>
        <taxon>Dikarya</taxon>
        <taxon>Ascomycota</taxon>
        <taxon>Pezizomycotina</taxon>
        <taxon>Dothideomycetes</taxon>
        <taxon>Pleosporomycetidae</taxon>
        <taxon>Pleosporales</taxon>
        <taxon>Massarineae</taxon>
        <taxon>Didymosphaeriaceae</taxon>
        <taxon>Bimuria</taxon>
    </lineage>
</organism>
<evidence type="ECO:0000313" key="2">
    <source>
        <dbReference type="EMBL" id="KAF1978193.1"/>
    </source>
</evidence>
<dbReference type="EMBL" id="ML976661">
    <property type="protein sequence ID" value="KAF1978193.1"/>
    <property type="molecule type" value="Genomic_DNA"/>
</dbReference>
<reference evidence="2" key="1">
    <citation type="journal article" date="2020" name="Stud. Mycol.">
        <title>101 Dothideomycetes genomes: a test case for predicting lifestyles and emergence of pathogens.</title>
        <authorList>
            <person name="Haridas S."/>
            <person name="Albert R."/>
            <person name="Binder M."/>
            <person name="Bloem J."/>
            <person name="Labutti K."/>
            <person name="Salamov A."/>
            <person name="Andreopoulos B."/>
            <person name="Baker S."/>
            <person name="Barry K."/>
            <person name="Bills G."/>
            <person name="Bluhm B."/>
            <person name="Cannon C."/>
            <person name="Castanera R."/>
            <person name="Culley D."/>
            <person name="Daum C."/>
            <person name="Ezra D."/>
            <person name="Gonzalez J."/>
            <person name="Henrissat B."/>
            <person name="Kuo A."/>
            <person name="Liang C."/>
            <person name="Lipzen A."/>
            <person name="Lutzoni F."/>
            <person name="Magnuson J."/>
            <person name="Mondo S."/>
            <person name="Nolan M."/>
            <person name="Ohm R."/>
            <person name="Pangilinan J."/>
            <person name="Park H.-J."/>
            <person name="Ramirez L."/>
            <person name="Alfaro M."/>
            <person name="Sun H."/>
            <person name="Tritt A."/>
            <person name="Yoshinaga Y."/>
            <person name="Zwiers L.-H."/>
            <person name="Turgeon B."/>
            <person name="Goodwin S."/>
            <person name="Spatafora J."/>
            <person name="Crous P."/>
            <person name="Grigoriev I."/>
        </authorList>
    </citation>
    <scope>NUCLEOTIDE SEQUENCE</scope>
    <source>
        <strain evidence="2">CBS 107.79</strain>
    </source>
</reference>
<dbReference type="AlphaFoldDB" id="A0A6A5VKI3"/>
<keyword evidence="3" id="KW-1185">Reference proteome</keyword>
<feature type="transmembrane region" description="Helical" evidence="1">
    <location>
        <begin position="166"/>
        <end position="185"/>
    </location>
</feature>
<proteinExistence type="predicted"/>
<dbReference type="OrthoDB" id="2101715at2759"/>
<evidence type="ECO:0000313" key="3">
    <source>
        <dbReference type="Proteomes" id="UP000800036"/>
    </source>
</evidence>
<keyword evidence="1" id="KW-1133">Transmembrane helix</keyword>
<protein>
    <submittedName>
        <fullName evidence="2">Uncharacterized protein</fullName>
    </submittedName>
</protein>
<sequence length="258" mass="29767">IEFCAGSSGPTPTFDRLINRHRAVNGEASITFILTDKYPNIKAWNRLRRSHASPLLELLPMPIDATDPPLVQKAGQRVFRLFNCSFHHFNDAIATQILKSTLETSDGFAIIELQDRRLGMLIMMLSNWIFVCRLIPPPSEFRDFVSPENDYNRYSPLKRAFFRLPIIRVLLGYLIWFVILIVLQFDGFVSCLRTREFDEFVQLAQQAAGEKGTITIRKDGEDQVYDLPYWEIRAHKPILHTLPFGYLRVISGVRKVPN</sequence>
<gene>
    <name evidence="2" type="ORF">BU23DRAFT_450470</name>
</gene>
<keyword evidence="1" id="KW-0472">Membrane</keyword>